<feature type="active site" description="Proton acceptor" evidence="4">
    <location>
        <position position="152"/>
    </location>
</feature>
<evidence type="ECO:0000256" key="2">
    <source>
        <dbReference type="ARBA" id="ARBA00022963"/>
    </source>
</evidence>
<proteinExistence type="predicted"/>
<accession>A0A4V2Z1L7</accession>
<feature type="domain" description="PNPLA" evidence="5">
    <location>
        <begin position="7"/>
        <end position="165"/>
    </location>
</feature>
<dbReference type="Proteomes" id="UP000294597">
    <property type="component" value="Unassembled WGS sequence"/>
</dbReference>
<sequence length="256" mass="28154">MKSKIGIVLSGGGARGIAHLGVLKALEEFGIVPSHISGTSAGAIAGAFYAAGYSIAEIVSILKKGQIFSFSNILIKRQGFFAMKGFNDIYEQSFPTNSFEDLNIPLYITATDILKGELVYLSSGNLSQSLMATSCMPLLFQPVNYNNTLYVDGGVLNNFPIEPLVGQCDVIIGSYVNSIKKEVDQVHMNNIVDRCFHLAMKSSVQSKIDSCTLYIEPPNMSQFSLFNLKRADEILDYGYQYALTFEKQIKELDLQL</sequence>
<dbReference type="GO" id="GO:0016787">
    <property type="term" value="F:hydrolase activity"/>
    <property type="evidence" value="ECO:0007669"/>
    <property type="project" value="UniProtKB-UniRule"/>
</dbReference>
<dbReference type="PANTHER" id="PTHR14226:SF78">
    <property type="entry name" value="SLR0060 PROTEIN"/>
    <property type="match status" value="1"/>
</dbReference>
<protein>
    <submittedName>
        <fullName evidence="6">Patatin</fullName>
    </submittedName>
</protein>
<dbReference type="AlphaFoldDB" id="A0A4V2Z1L7"/>
<evidence type="ECO:0000313" key="7">
    <source>
        <dbReference type="Proteomes" id="UP000294597"/>
    </source>
</evidence>
<evidence type="ECO:0000256" key="4">
    <source>
        <dbReference type="PROSITE-ProRule" id="PRU01161"/>
    </source>
</evidence>
<name>A0A4V2Z1L7_9FLAO</name>
<evidence type="ECO:0000256" key="1">
    <source>
        <dbReference type="ARBA" id="ARBA00022801"/>
    </source>
</evidence>
<evidence type="ECO:0000256" key="3">
    <source>
        <dbReference type="ARBA" id="ARBA00023098"/>
    </source>
</evidence>
<feature type="short sequence motif" description="GXSXG" evidence="4">
    <location>
        <begin position="38"/>
        <end position="42"/>
    </location>
</feature>
<dbReference type="Gene3D" id="3.40.1090.10">
    <property type="entry name" value="Cytosolic phospholipase A2 catalytic domain"/>
    <property type="match status" value="1"/>
</dbReference>
<dbReference type="CDD" id="cd07205">
    <property type="entry name" value="Pat_PNPLA6_PNPLA7_NTE1_like"/>
    <property type="match status" value="1"/>
</dbReference>
<dbReference type="InterPro" id="IPR050301">
    <property type="entry name" value="NTE"/>
</dbReference>
<keyword evidence="7" id="KW-1185">Reference proteome</keyword>
<feature type="short sequence motif" description="GXGXXG" evidence="4">
    <location>
        <begin position="11"/>
        <end position="16"/>
    </location>
</feature>
<dbReference type="RefSeq" id="WP_132109460.1">
    <property type="nucleotide sequence ID" value="NZ_SMFO01000002.1"/>
</dbReference>
<dbReference type="GO" id="GO:0016042">
    <property type="term" value="P:lipid catabolic process"/>
    <property type="evidence" value="ECO:0007669"/>
    <property type="project" value="UniProtKB-UniRule"/>
</dbReference>
<dbReference type="InterPro" id="IPR002641">
    <property type="entry name" value="PNPLA_dom"/>
</dbReference>
<evidence type="ECO:0000259" key="5">
    <source>
        <dbReference type="PROSITE" id="PS51635"/>
    </source>
</evidence>
<keyword evidence="3 4" id="KW-0443">Lipid metabolism</keyword>
<keyword evidence="1 4" id="KW-0378">Hydrolase</keyword>
<dbReference type="EMBL" id="SMFO01000002">
    <property type="protein sequence ID" value="TDE05418.1"/>
    <property type="molecule type" value="Genomic_DNA"/>
</dbReference>
<dbReference type="PROSITE" id="PS51635">
    <property type="entry name" value="PNPLA"/>
    <property type="match status" value="1"/>
</dbReference>
<feature type="short sequence motif" description="DGA/G" evidence="4">
    <location>
        <begin position="152"/>
        <end position="154"/>
    </location>
</feature>
<dbReference type="InterPro" id="IPR016035">
    <property type="entry name" value="Acyl_Trfase/lysoPLipase"/>
</dbReference>
<dbReference type="PANTHER" id="PTHR14226">
    <property type="entry name" value="NEUROPATHY TARGET ESTERASE/SWISS CHEESE D.MELANOGASTER"/>
    <property type="match status" value="1"/>
</dbReference>
<feature type="active site" description="Nucleophile" evidence="4">
    <location>
        <position position="40"/>
    </location>
</feature>
<dbReference type="SUPFAM" id="SSF52151">
    <property type="entry name" value="FabD/lysophospholipase-like"/>
    <property type="match status" value="1"/>
</dbReference>
<evidence type="ECO:0000313" key="6">
    <source>
        <dbReference type="EMBL" id="TDE05418.1"/>
    </source>
</evidence>
<gene>
    <name evidence="6" type="ORF">E0F98_04700</name>
</gene>
<comment type="caution">
    <text evidence="6">The sequence shown here is derived from an EMBL/GenBank/DDBJ whole genome shotgun (WGS) entry which is preliminary data.</text>
</comment>
<keyword evidence="2 4" id="KW-0442">Lipid degradation</keyword>
<organism evidence="6 7">
    <name type="scientific">Flavobacterium hiemivividum</name>
    <dbReference type="NCBI Taxonomy" id="2541734"/>
    <lineage>
        <taxon>Bacteria</taxon>
        <taxon>Pseudomonadati</taxon>
        <taxon>Bacteroidota</taxon>
        <taxon>Flavobacteriia</taxon>
        <taxon>Flavobacteriales</taxon>
        <taxon>Flavobacteriaceae</taxon>
        <taxon>Flavobacterium</taxon>
    </lineage>
</organism>
<dbReference type="Pfam" id="PF01734">
    <property type="entry name" value="Patatin"/>
    <property type="match status" value="1"/>
</dbReference>
<reference evidence="6 7" key="1">
    <citation type="submission" date="2019-03" db="EMBL/GenBank/DDBJ databases">
        <title>Flavobacterium TSA-D2 sp. nov., isolated from arctic soil.</title>
        <authorList>
            <person name="Chaudhary D.K."/>
        </authorList>
    </citation>
    <scope>NUCLEOTIDE SEQUENCE [LARGE SCALE GENOMIC DNA]</scope>
    <source>
        <strain evidence="6 7">TSA-D2</strain>
    </source>
</reference>